<organism evidence="1 2">
    <name type="scientific">Paenibacillus piri</name>
    <dbReference type="NCBI Taxonomy" id="2547395"/>
    <lineage>
        <taxon>Bacteria</taxon>
        <taxon>Bacillati</taxon>
        <taxon>Bacillota</taxon>
        <taxon>Bacilli</taxon>
        <taxon>Bacillales</taxon>
        <taxon>Paenibacillaceae</taxon>
        <taxon>Paenibacillus</taxon>
    </lineage>
</organism>
<accession>A0A4R5KEN6</accession>
<evidence type="ECO:0000313" key="1">
    <source>
        <dbReference type="EMBL" id="TDF93713.1"/>
    </source>
</evidence>
<dbReference type="Proteomes" id="UP000295636">
    <property type="component" value="Unassembled WGS sequence"/>
</dbReference>
<dbReference type="RefSeq" id="WP_133233421.1">
    <property type="nucleotide sequence ID" value="NZ_SMRT01000015.1"/>
</dbReference>
<reference evidence="1 2" key="1">
    <citation type="submission" date="2019-03" db="EMBL/GenBank/DDBJ databases">
        <title>This is whole genome sequence of Paenibacillus sp MS74 strain.</title>
        <authorList>
            <person name="Trinh H.N."/>
        </authorList>
    </citation>
    <scope>NUCLEOTIDE SEQUENCE [LARGE SCALE GENOMIC DNA]</scope>
    <source>
        <strain evidence="1 2">MS74</strain>
    </source>
</reference>
<dbReference type="EMBL" id="SMRT01000015">
    <property type="protein sequence ID" value="TDF93713.1"/>
    <property type="molecule type" value="Genomic_DNA"/>
</dbReference>
<keyword evidence="2" id="KW-1185">Reference proteome</keyword>
<gene>
    <name evidence="1" type="ORF">E1757_25240</name>
</gene>
<dbReference type="Gene3D" id="3.40.50.150">
    <property type="entry name" value="Vaccinia Virus protein VP39"/>
    <property type="match status" value="1"/>
</dbReference>
<dbReference type="SUPFAM" id="SSF53335">
    <property type="entry name" value="S-adenosyl-L-methionine-dependent methyltransferases"/>
    <property type="match status" value="1"/>
</dbReference>
<dbReference type="InterPro" id="IPR029063">
    <property type="entry name" value="SAM-dependent_MTases_sf"/>
</dbReference>
<proteinExistence type="predicted"/>
<protein>
    <recommendedName>
        <fullName evidence="3">Class I SAM-dependent methyltransferase</fullName>
    </recommendedName>
</protein>
<dbReference type="AlphaFoldDB" id="A0A4R5KEN6"/>
<name>A0A4R5KEN6_9BACL</name>
<evidence type="ECO:0008006" key="3">
    <source>
        <dbReference type="Google" id="ProtNLM"/>
    </source>
</evidence>
<sequence>METGNEQVIRLEFQKQAKGFSDTRLSLNREDLLKWISCSLQLQPDHKVLDIAAGTGILSKRKR</sequence>
<comment type="caution">
    <text evidence="1">The sequence shown here is derived from an EMBL/GenBank/DDBJ whole genome shotgun (WGS) entry which is preliminary data.</text>
</comment>
<evidence type="ECO:0000313" key="2">
    <source>
        <dbReference type="Proteomes" id="UP000295636"/>
    </source>
</evidence>
<dbReference type="OrthoDB" id="43862at2"/>